<dbReference type="Proteomes" id="UP001203004">
    <property type="component" value="Unassembled WGS sequence"/>
</dbReference>
<dbReference type="PANTHER" id="PTHR11136">
    <property type="entry name" value="FOLYLPOLYGLUTAMATE SYNTHASE-RELATED"/>
    <property type="match status" value="1"/>
</dbReference>
<dbReference type="Pfam" id="PF02875">
    <property type="entry name" value="Mur_ligase_C"/>
    <property type="match status" value="1"/>
</dbReference>
<evidence type="ECO:0000256" key="3">
    <source>
        <dbReference type="ARBA" id="ARBA00022598"/>
    </source>
</evidence>
<evidence type="ECO:0000256" key="2">
    <source>
        <dbReference type="ARBA" id="ARBA00013025"/>
    </source>
</evidence>
<accession>A0ABT0M788</accession>
<dbReference type="Pfam" id="PF08245">
    <property type="entry name" value="Mur_ligase_M"/>
    <property type="match status" value="1"/>
</dbReference>
<gene>
    <name evidence="13" type="ORF">M3N64_00940</name>
</gene>
<dbReference type="EMBL" id="JAMAST010000001">
    <property type="protein sequence ID" value="MCL1630518.1"/>
    <property type="molecule type" value="Genomic_DNA"/>
</dbReference>
<sequence>MFRSIEETMDWIHQLNKFGIRPGLERMEWVLREIGNPERKLHAIHVGGTNGKGSTVCLLRYIYQESGLQVGTYISPYITSFNERIMVNGEPISNGDLIKAANIVYPLAQRVNRETDFGNLTEFEVVTLISFVYFGMIRPCNLVIYEVGLGGRLDSTNVIQPLVSVITNVAMDHMNLLGDTIKEIAFEKSGIIKQGIGVVTTAEHPDARAVIRRSAAEKNAKLFVIDEDFTTRPLGYDEAGEHFDFDTKTIHYRNLTIHLRGTHQLNNASAALMAVNYLATYCGITVQEDAIRSALKKAAWPGRFEKIMDHPLVIIDGAHNVQGTEALVQAIQRYYAKKTIHLLYAALEDKEYKKMIRCIETIASDMTLTTFDFPRAASSDVLFSVSLHPRKRKIANWKTALRQLLAQTTDQDLLLICGSLYFISRVRVELNRYMHD</sequence>
<evidence type="ECO:0000256" key="7">
    <source>
        <dbReference type="ARBA" id="ARBA00022842"/>
    </source>
</evidence>
<dbReference type="EC" id="6.3.2.17" evidence="2"/>
<dbReference type="InterPro" id="IPR036565">
    <property type="entry name" value="Mur-like_cat_sf"/>
</dbReference>
<keyword evidence="6 10" id="KW-0067">ATP-binding</keyword>
<evidence type="ECO:0000256" key="10">
    <source>
        <dbReference type="PIRNR" id="PIRNR001563"/>
    </source>
</evidence>
<feature type="domain" description="Mur ligase central" evidence="12">
    <location>
        <begin position="140"/>
        <end position="274"/>
    </location>
</feature>
<keyword evidence="7" id="KW-0460">Magnesium</keyword>
<evidence type="ECO:0000313" key="13">
    <source>
        <dbReference type="EMBL" id="MCL1630518.1"/>
    </source>
</evidence>
<evidence type="ECO:0000256" key="9">
    <source>
        <dbReference type="ARBA" id="ARBA00047493"/>
    </source>
</evidence>
<dbReference type="PIRSF" id="PIRSF001563">
    <property type="entry name" value="Folylpolyglu_synth"/>
    <property type="match status" value="1"/>
</dbReference>
<keyword evidence="3 10" id="KW-0436">Ligase</keyword>
<proteinExistence type="inferred from homology"/>
<dbReference type="PANTHER" id="PTHR11136:SF0">
    <property type="entry name" value="DIHYDROFOLATE SYNTHETASE-RELATED"/>
    <property type="match status" value="1"/>
</dbReference>
<protein>
    <recommendedName>
        <fullName evidence="2">tetrahydrofolate synthase</fullName>
        <ecNumber evidence="2">6.3.2.17</ecNumber>
    </recommendedName>
    <alternativeName>
        <fullName evidence="8">Tetrahydrofolylpolyglutamate synthase</fullName>
    </alternativeName>
</protein>
<dbReference type="InterPro" id="IPR036615">
    <property type="entry name" value="Mur_ligase_C_dom_sf"/>
</dbReference>
<keyword evidence="5 10" id="KW-0547">Nucleotide-binding</keyword>
<evidence type="ECO:0000256" key="5">
    <source>
        <dbReference type="ARBA" id="ARBA00022741"/>
    </source>
</evidence>
<dbReference type="SUPFAM" id="SSF53244">
    <property type="entry name" value="MurD-like peptide ligases, peptide-binding domain"/>
    <property type="match status" value="1"/>
</dbReference>
<evidence type="ECO:0000256" key="6">
    <source>
        <dbReference type="ARBA" id="ARBA00022840"/>
    </source>
</evidence>
<comment type="similarity">
    <text evidence="1 10">Belongs to the folylpolyglutamate synthase family.</text>
</comment>
<dbReference type="InterPro" id="IPR018109">
    <property type="entry name" value="Folylpolyglutamate_synth_CS"/>
</dbReference>
<dbReference type="InterPro" id="IPR004101">
    <property type="entry name" value="Mur_ligase_C"/>
</dbReference>
<comment type="caution">
    <text evidence="13">The sequence shown here is derived from an EMBL/GenBank/DDBJ whole genome shotgun (WGS) entry which is preliminary data.</text>
</comment>
<dbReference type="InterPro" id="IPR013221">
    <property type="entry name" value="Mur_ligase_cen"/>
</dbReference>
<name>A0ABT0M788_9BACL</name>
<dbReference type="InterPro" id="IPR001645">
    <property type="entry name" value="Folylpolyglutamate_synth"/>
</dbReference>
<organism evidence="13 14">
    <name type="scientific">Sporolactobacillus mangiferae</name>
    <dbReference type="NCBI Taxonomy" id="2940498"/>
    <lineage>
        <taxon>Bacteria</taxon>
        <taxon>Bacillati</taxon>
        <taxon>Bacillota</taxon>
        <taxon>Bacilli</taxon>
        <taxon>Bacillales</taxon>
        <taxon>Sporolactobacillaceae</taxon>
        <taxon>Sporolactobacillus</taxon>
    </lineage>
</organism>
<keyword evidence="4" id="KW-0479">Metal-binding</keyword>
<comment type="catalytic activity">
    <reaction evidence="9">
        <text>(6S)-5,6,7,8-tetrahydrofolyl-(gamma-L-Glu)(n) + L-glutamate + ATP = (6S)-5,6,7,8-tetrahydrofolyl-(gamma-L-Glu)(n+1) + ADP + phosphate + H(+)</text>
        <dbReference type="Rhea" id="RHEA:10580"/>
        <dbReference type="Rhea" id="RHEA-COMP:14738"/>
        <dbReference type="Rhea" id="RHEA-COMP:14740"/>
        <dbReference type="ChEBI" id="CHEBI:15378"/>
        <dbReference type="ChEBI" id="CHEBI:29985"/>
        <dbReference type="ChEBI" id="CHEBI:30616"/>
        <dbReference type="ChEBI" id="CHEBI:43474"/>
        <dbReference type="ChEBI" id="CHEBI:141005"/>
        <dbReference type="ChEBI" id="CHEBI:456216"/>
        <dbReference type="EC" id="6.3.2.17"/>
    </reaction>
</comment>
<evidence type="ECO:0000256" key="4">
    <source>
        <dbReference type="ARBA" id="ARBA00022723"/>
    </source>
</evidence>
<evidence type="ECO:0000256" key="8">
    <source>
        <dbReference type="ARBA" id="ARBA00030592"/>
    </source>
</evidence>
<evidence type="ECO:0000256" key="1">
    <source>
        <dbReference type="ARBA" id="ARBA00008276"/>
    </source>
</evidence>
<dbReference type="Gene3D" id="3.90.190.20">
    <property type="entry name" value="Mur ligase, C-terminal domain"/>
    <property type="match status" value="1"/>
</dbReference>
<evidence type="ECO:0000259" key="11">
    <source>
        <dbReference type="Pfam" id="PF02875"/>
    </source>
</evidence>
<feature type="domain" description="Mur ligase C-terminal" evidence="11">
    <location>
        <begin position="302"/>
        <end position="419"/>
    </location>
</feature>
<evidence type="ECO:0000259" key="12">
    <source>
        <dbReference type="Pfam" id="PF08245"/>
    </source>
</evidence>
<dbReference type="PROSITE" id="PS01012">
    <property type="entry name" value="FOLYLPOLYGLU_SYNT_2"/>
    <property type="match status" value="1"/>
</dbReference>
<reference evidence="13 14" key="1">
    <citation type="submission" date="2022-05" db="EMBL/GenBank/DDBJ databases">
        <title>Sporolactobacillus sp nov CPB3-1, isolated from tree bark (Mangifera indica L.).</title>
        <authorList>
            <person name="Phuengjayaem S."/>
            <person name="Tanasupawat S."/>
        </authorList>
    </citation>
    <scope>NUCLEOTIDE SEQUENCE [LARGE SCALE GENOMIC DNA]</scope>
    <source>
        <strain evidence="13 14">CPB3-1</strain>
    </source>
</reference>
<dbReference type="SUPFAM" id="SSF53623">
    <property type="entry name" value="MurD-like peptide ligases, catalytic domain"/>
    <property type="match status" value="1"/>
</dbReference>
<dbReference type="NCBIfam" id="TIGR01499">
    <property type="entry name" value="folC"/>
    <property type="match status" value="1"/>
</dbReference>
<dbReference type="RefSeq" id="WP_249095607.1">
    <property type="nucleotide sequence ID" value="NZ_JAMAST010000001.1"/>
</dbReference>
<keyword evidence="14" id="KW-1185">Reference proteome</keyword>
<evidence type="ECO:0000313" key="14">
    <source>
        <dbReference type="Proteomes" id="UP001203004"/>
    </source>
</evidence>
<dbReference type="Gene3D" id="3.40.1190.10">
    <property type="entry name" value="Mur-like, catalytic domain"/>
    <property type="match status" value="1"/>
</dbReference>